<dbReference type="Proteomes" id="UP000839726">
    <property type="component" value="Unassembled WGS sequence"/>
</dbReference>
<dbReference type="CDD" id="cd00377">
    <property type="entry name" value="ICL_PEPM"/>
    <property type="match status" value="1"/>
</dbReference>
<dbReference type="InterPro" id="IPR039556">
    <property type="entry name" value="ICL/PEPM"/>
</dbReference>
<proteinExistence type="predicted"/>
<dbReference type="EMBL" id="AAGUYM010000002">
    <property type="protein sequence ID" value="EBS2691508.1"/>
    <property type="molecule type" value="Genomic_DNA"/>
</dbReference>
<name>A0A5U9KH68_SALNE</name>
<dbReference type="SUPFAM" id="SSF51621">
    <property type="entry name" value="Phosphoenolpyruvate/pyruvate domain"/>
    <property type="match status" value="1"/>
</dbReference>
<dbReference type="GO" id="GO:0016829">
    <property type="term" value="F:lyase activity"/>
    <property type="evidence" value="ECO:0007669"/>
    <property type="project" value="UniProtKB-KW"/>
</dbReference>
<keyword evidence="1" id="KW-0479">Metal-binding</keyword>
<organism evidence="2">
    <name type="scientific">Salmonella newport</name>
    <dbReference type="NCBI Taxonomy" id="108619"/>
    <lineage>
        <taxon>Bacteria</taxon>
        <taxon>Pseudomonadati</taxon>
        <taxon>Pseudomonadota</taxon>
        <taxon>Gammaproteobacteria</taxon>
        <taxon>Enterobacterales</taxon>
        <taxon>Enterobacteriaceae</taxon>
        <taxon>Salmonella</taxon>
    </lineage>
</organism>
<keyword evidence="2" id="KW-0456">Lyase</keyword>
<keyword evidence="2" id="KW-0670">Pyruvate</keyword>
<comment type="caution">
    <text evidence="2">The sequence shown here is derived from an EMBL/GenBank/DDBJ whole genome shotgun (WGS) entry which is preliminary data.</text>
</comment>
<dbReference type="PANTHER" id="PTHR42905">
    <property type="entry name" value="PHOSPHOENOLPYRUVATE CARBOXYLASE"/>
    <property type="match status" value="1"/>
</dbReference>
<dbReference type="AlphaFoldDB" id="A0A5U9KH68"/>
<dbReference type="GO" id="GO:0046872">
    <property type="term" value="F:metal ion binding"/>
    <property type="evidence" value="ECO:0007669"/>
    <property type="project" value="UniProtKB-KW"/>
</dbReference>
<sequence>MNFFKLHQQAKPLLMANVWDVSSIQAAEETGYDAVGTSSAAIAAMYGYEDGENISFSELRQLITRLQTLSKLPLSVDLEAGYSALPEKIVENITILAKLGVVGVNLEDSIVQSGKRTLMDRSMFITRLQSIRKGLIENNVSMFINIRTDTFLLNIENALEETILRGKCYATHGADGLFVPCIVTENDISTVVKAVPLPLNVMCMPNLPSFETLARLGVKRISMGNMVHVKLQCYLKEMLSDIYSEQSFKKIFHHENNR</sequence>
<dbReference type="InterPro" id="IPR040442">
    <property type="entry name" value="Pyrv_kinase-like_dom_sf"/>
</dbReference>
<dbReference type="Gene3D" id="3.20.20.60">
    <property type="entry name" value="Phosphoenolpyruvate-binding domains"/>
    <property type="match status" value="1"/>
</dbReference>
<protein>
    <submittedName>
        <fullName evidence="2">Isocitrate lyase/phosphoenolpyruvate mutase family protein</fullName>
    </submittedName>
</protein>
<dbReference type="PANTHER" id="PTHR42905:SF16">
    <property type="entry name" value="CARBOXYPHOSPHONOENOLPYRUVATE PHOSPHONOMUTASE-LIKE PROTEIN (AFU_ORTHOLOGUE AFUA_5G07230)"/>
    <property type="match status" value="1"/>
</dbReference>
<reference evidence="2" key="1">
    <citation type="submission" date="2018-07" db="EMBL/GenBank/DDBJ databases">
        <authorList>
            <person name="Ashton P.M."/>
            <person name="Dallman T."/>
            <person name="Nair S."/>
            <person name="De Pinna E."/>
            <person name="Peters T."/>
            <person name="Grant K."/>
        </authorList>
    </citation>
    <scope>NUCLEOTIDE SEQUENCE [LARGE SCALE GENOMIC DNA]</scope>
    <source>
        <strain evidence="2">436933</strain>
    </source>
</reference>
<accession>A0A5U9KH68</accession>
<evidence type="ECO:0000256" key="1">
    <source>
        <dbReference type="ARBA" id="ARBA00022723"/>
    </source>
</evidence>
<dbReference type="Pfam" id="PF13714">
    <property type="entry name" value="PEP_mutase"/>
    <property type="match status" value="1"/>
</dbReference>
<gene>
    <name evidence="2" type="ORF">DRY71_01740</name>
</gene>
<dbReference type="InterPro" id="IPR015813">
    <property type="entry name" value="Pyrv/PenolPyrv_kinase-like_dom"/>
</dbReference>
<evidence type="ECO:0000313" key="2">
    <source>
        <dbReference type="EMBL" id="EBS2691508.1"/>
    </source>
</evidence>